<organism evidence="2 3">
    <name type="scientific">Microcella putealis</name>
    <dbReference type="NCBI Taxonomy" id="337005"/>
    <lineage>
        <taxon>Bacteria</taxon>
        <taxon>Bacillati</taxon>
        <taxon>Actinomycetota</taxon>
        <taxon>Actinomycetes</taxon>
        <taxon>Micrococcales</taxon>
        <taxon>Microbacteriaceae</taxon>
        <taxon>Microcella</taxon>
    </lineage>
</organism>
<evidence type="ECO:0000256" key="1">
    <source>
        <dbReference type="SAM" id="Phobius"/>
    </source>
</evidence>
<sequence length="168" mass="17709">MSVVPEGRYPDERRIPTGVAPFALISLAAAMGAGLLFVVWLAIDSSRIGATLEVGEWFVVGFLTVPILTGLMAVVPVWTAIIVGLLARRLRPLLVRAILVGSVVLTVTSFGLSTLDLSIGPVPWLSYVGFASIPAVALAVSAVVPWRGGFASRRYESRGAVSRPGLPD</sequence>
<reference evidence="2 3" key="1">
    <citation type="journal article" date="2015" name="Stand. Genomic Sci.">
        <title>Genomic Encyclopedia of Bacterial and Archaeal Type Strains, Phase III: the genomes of soil and plant-associated and newly described type strains.</title>
        <authorList>
            <person name="Whitman W.B."/>
            <person name="Woyke T."/>
            <person name="Klenk H.P."/>
            <person name="Zhou Y."/>
            <person name="Lilburn T.G."/>
            <person name="Beck B.J."/>
            <person name="De Vos P."/>
            <person name="Vandamme P."/>
            <person name="Eisen J.A."/>
            <person name="Garrity G."/>
            <person name="Hugenholtz P."/>
            <person name="Kyrpides N.C."/>
        </authorList>
    </citation>
    <scope>NUCLEOTIDE SEQUENCE [LARGE SCALE GENOMIC DNA]</scope>
    <source>
        <strain evidence="2 3">CV2</strain>
    </source>
</reference>
<keyword evidence="1" id="KW-0472">Membrane</keyword>
<accession>A0A4Q7LWD6</accession>
<keyword evidence="3" id="KW-1185">Reference proteome</keyword>
<dbReference type="RefSeq" id="WP_130484394.1">
    <property type="nucleotide sequence ID" value="NZ_SGWW01000001.1"/>
</dbReference>
<keyword evidence="1" id="KW-1133">Transmembrane helix</keyword>
<evidence type="ECO:0000313" key="2">
    <source>
        <dbReference type="EMBL" id="RZS59296.1"/>
    </source>
</evidence>
<dbReference type="EMBL" id="SGWW01000001">
    <property type="protein sequence ID" value="RZS59296.1"/>
    <property type="molecule type" value="Genomic_DNA"/>
</dbReference>
<comment type="caution">
    <text evidence="2">The sequence shown here is derived from an EMBL/GenBank/DDBJ whole genome shotgun (WGS) entry which is preliminary data.</text>
</comment>
<name>A0A4Q7LWD6_9MICO</name>
<protein>
    <submittedName>
        <fullName evidence="2">Uncharacterized protein</fullName>
    </submittedName>
</protein>
<evidence type="ECO:0000313" key="3">
    <source>
        <dbReference type="Proteomes" id="UP000293519"/>
    </source>
</evidence>
<keyword evidence="1" id="KW-0812">Transmembrane</keyword>
<feature type="transmembrane region" description="Helical" evidence="1">
    <location>
        <begin position="21"/>
        <end position="43"/>
    </location>
</feature>
<feature type="transmembrane region" description="Helical" evidence="1">
    <location>
        <begin position="93"/>
        <end position="112"/>
    </location>
</feature>
<dbReference type="AlphaFoldDB" id="A0A4Q7LWD6"/>
<feature type="transmembrane region" description="Helical" evidence="1">
    <location>
        <begin position="124"/>
        <end position="144"/>
    </location>
</feature>
<gene>
    <name evidence="2" type="ORF">EV141_0516</name>
</gene>
<proteinExistence type="predicted"/>
<dbReference type="Proteomes" id="UP000293519">
    <property type="component" value="Unassembled WGS sequence"/>
</dbReference>
<feature type="transmembrane region" description="Helical" evidence="1">
    <location>
        <begin position="63"/>
        <end position="86"/>
    </location>
</feature>